<evidence type="ECO:0000313" key="4">
    <source>
        <dbReference type="Proteomes" id="UP000078544"/>
    </source>
</evidence>
<evidence type="ECO:0000313" key="3">
    <source>
        <dbReference type="EMBL" id="KZZ91839.1"/>
    </source>
</evidence>
<dbReference type="InterPro" id="IPR011333">
    <property type="entry name" value="SKP1/BTB/POZ_sf"/>
</dbReference>
<dbReference type="CDD" id="cd18186">
    <property type="entry name" value="BTB_POZ_ZBTB_KLHL-like"/>
    <property type="match status" value="1"/>
</dbReference>
<organism evidence="3 4">
    <name type="scientific">Moelleriella libera RCEF 2490</name>
    <dbReference type="NCBI Taxonomy" id="1081109"/>
    <lineage>
        <taxon>Eukaryota</taxon>
        <taxon>Fungi</taxon>
        <taxon>Dikarya</taxon>
        <taxon>Ascomycota</taxon>
        <taxon>Pezizomycotina</taxon>
        <taxon>Sordariomycetes</taxon>
        <taxon>Hypocreomycetidae</taxon>
        <taxon>Hypocreales</taxon>
        <taxon>Clavicipitaceae</taxon>
        <taxon>Moelleriella</taxon>
    </lineage>
</organism>
<dbReference type="InterPro" id="IPR000210">
    <property type="entry name" value="BTB/POZ_dom"/>
</dbReference>
<feature type="compositionally biased region" description="Basic and acidic residues" evidence="1">
    <location>
        <begin position="1"/>
        <end position="15"/>
    </location>
</feature>
<name>A0A167YW99_9HYPO</name>
<protein>
    <submittedName>
        <fullName evidence="3">BTB/POZ fold protein</fullName>
    </submittedName>
</protein>
<dbReference type="PROSITE" id="PS50097">
    <property type="entry name" value="BTB"/>
    <property type="match status" value="1"/>
</dbReference>
<accession>A0A167YW99</accession>
<proteinExistence type="predicted"/>
<dbReference type="AlphaFoldDB" id="A0A167YW99"/>
<evidence type="ECO:0000256" key="1">
    <source>
        <dbReference type="SAM" id="MobiDB-lite"/>
    </source>
</evidence>
<keyword evidence="4" id="KW-1185">Reference proteome</keyword>
<comment type="caution">
    <text evidence="3">The sequence shown here is derived from an EMBL/GenBank/DDBJ whole genome shotgun (WGS) entry which is preliminary data.</text>
</comment>
<dbReference type="OrthoDB" id="4845755at2759"/>
<feature type="domain" description="BTB" evidence="2">
    <location>
        <begin position="122"/>
        <end position="191"/>
    </location>
</feature>
<dbReference type="EMBL" id="AZGY01000017">
    <property type="protein sequence ID" value="KZZ91839.1"/>
    <property type="molecule type" value="Genomic_DNA"/>
</dbReference>
<reference evidence="3" key="1">
    <citation type="journal article" date="2016" name="Genome Biol. Evol.">
        <title>Divergent and convergent evolution of fungal pathogenicity.</title>
        <authorList>
            <person name="Shang Y."/>
            <person name="Xiao G."/>
            <person name="Zheng P."/>
            <person name="Cen K."/>
            <person name="Zhan S."/>
            <person name="Wang C."/>
        </authorList>
    </citation>
    <scope>NUCLEOTIDE SEQUENCE [LARGE SCALE GENOMIC DNA]</scope>
    <source>
        <strain evidence="3">RCEF 2490</strain>
    </source>
</reference>
<dbReference type="Gene3D" id="3.30.710.10">
    <property type="entry name" value="Potassium Channel Kv1.1, Chain A"/>
    <property type="match status" value="1"/>
</dbReference>
<sequence>MNKTSLDGKTRRKPEAAATTTTYSKNPRDEMLRPASPPKVNPWKGERAAAAVLAATADWPSVTPYFELQLVDESDGTPLQDPITTDLTLAAPSSVESTVQSAPIEAAVPLAGHRSWYKPFDADVRVVIGPASFGVHRKVVEPQSTWFRDNLPEKPTRNELVVLRLEHLEKSVGSIEPVLEFMYTENLELCNFDRKNPHNLVHVPRSALLYIGAMELGVEAMKARVLKVLQQTATDVALYQRERSDGPSLAQSQNVEYLCDSLEVAYEHSHQAEMLPLRRVLARLLDILLPLFLAEPLAPYLVESWIWQRRHRDILTDVLAVRNGSQALYSTSESSTLGAIDDAGNLEIDEVDEEAGSPGHDRTT</sequence>
<dbReference type="STRING" id="1081109.A0A167YW99"/>
<feature type="region of interest" description="Disordered" evidence="1">
    <location>
        <begin position="1"/>
        <end position="42"/>
    </location>
</feature>
<dbReference type="SUPFAM" id="SSF54695">
    <property type="entry name" value="POZ domain"/>
    <property type="match status" value="1"/>
</dbReference>
<dbReference type="Proteomes" id="UP000078544">
    <property type="component" value="Unassembled WGS sequence"/>
</dbReference>
<dbReference type="Pfam" id="PF00651">
    <property type="entry name" value="BTB"/>
    <property type="match status" value="1"/>
</dbReference>
<evidence type="ECO:0000259" key="2">
    <source>
        <dbReference type="PROSITE" id="PS50097"/>
    </source>
</evidence>
<gene>
    <name evidence="3" type="ORF">AAL_06593</name>
</gene>